<proteinExistence type="predicted"/>
<organism evidence="1 2">
    <name type="scientific">Thermocoleostomius sinensis A174</name>
    <dbReference type="NCBI Taxonomy" id="2016057"/>
    <lineage>
        <taxon>Bacteria</taxon>
        <taxon>Bacillati</taxon>
        <taxon>Cyanobacteriota</taxon>
        <taxon>Cyanophyceae</taxon>
        <taxon>Oculatellales</taxon>
        <taxon>Oculatellaceae</taxon>
        <taxon>Thermocoleostomius</taxon>
    </lineage>
</organism>
<dbReference type="RefSeq" id="WP_268608919.1">
    <property type="nucleotide sequence ID" value="NZ_CP113797.1"/>
</dbReference>
<evidence type="ECO:0000313" key="1">
    <source>
        <dbReference type="EMBL" id="WAL59225.1"/>
    </source>
</evidence>
<reference evidence="1" key="1">
    <citation type="submission" date="2022-12" db="EMBL/GenBank/DDBJ databases">
        <title>Polyphasic identification of a Novel Hot-Spring Cyanobacterium Ocullathermofonsia sinensis gen nov. sp. nov. and Genomic Insights on its Adaptations to the Thermal Habitat.</title>
        <authorList>
            <person name="Daroch M."/>
            <person name="Tang J."/>
            <person name="Jiang Y."/>
        </authorList>
    </citation>
    <scope>NUCLEOTIDE SEQUENCE</scope>
    <source>
        <strain evidence="1">PKUAC-SCTA174</strain>
    </source>
</reference>
<dbReference type="Proteomes" id="UP001163152">
    <property type="component" value="Chromosome"/>
</dbReference>
<dbReference type="KEGG" id="tsin:OXH18_18910"/>
<dbReference type="AlphaFoldDB" id="A0A9E9CAQ2"/>
<keyword evidence="2" id="KW-1185">Reference proteome</keyword>
<evidence type="ECO:0000313" key="2">
    <source>
        <dbReference type="Proteomes" id="UP001163152"/>
    </source>
</evidence>
<dbReference type="EMBL" id="CP113797">
    <property type="protein sequence ID" value="WAL59225.1"/>
    <property type="molecule type" value="Genomic_DNA"/>
</dbReference>
<accession>A0A9E9CAQ2</accession>
<protein>
    <submittedName>
        <fullName evidence="1">Uncharacterized protein</fullName>
    </submittedName>
</protein>
<gene>
    <name evidence="1" type="ORF">OXH18_18910</name>
</gene>
<name>A0A9E9CAQ2_9CYAN</name>
<sequence length="154" mass="17560">MFKPSTARSHRSWRTAQSYTGTLLSSAVRQQLQSLRTALLRLHRVLLDGERLTYEQVRGRVANSGELLQLVIHHEQFAWLHPLSELIVQIDETLRTDEPIASEEIESLIDRIRQLILSPDPPEFGTKYHLSLQRNPDAVLAHADIVPLLTVKQG</sequence>